<dbReference type="RefSeq" id="WP_389358250.1">
    <property type="nucleotide sequence ID" value="NZ_JBIACK010000001.1"/>
</dbReference>
<name>A0ABW6K6E4_9BACI</name>
<dbReference type="Proteomes" id="UP001601059">
    <property type="component" value="Unassembled WGS sequence"/>
</dbReference>
<gene>
    <name evidence="1" type="ORF">ACFYKX_03940</name>
</gene>
<reference evidence="1 2" key="1">
    <citation type="submission" date="2024-08" db="EMBL/GenBank/DDBJ databases">
        <title>Two novel Cytobacillus novel species.</title>
        <authorList>
            <person name="Liu G."/>
        </authorList>
    </citation>
    <scope>NUCLEOTIDE SEQUENCE [LARGE SCALE GENOMIC DNA]</scope>
    <source>
        <strain evidence="1 2">FJAT-54145</strain>
    </source>
</reference>
<evidence type="ECO:0000313" key="1">
    <source>
        <dbReference type="EMBL" id="MFE8699771.1"/>
    </source>
</evidence>
<accession>A0ABW6K6E4</accession>
<evidence type="ECO:0000313" key="2">
    <source>
        <dbReference type="Proteomes" id="UP001601059"/>
    </source>
</evidence>
<protein>
    <submittedName>
        <fullName evidence="1">Uncharacterized protein</fullName>
    </submittedName>
</protein>
<proteinExistence type="predicted"/>
<organism evidence="1 2">
    <name type="scientific">Cytobacillus spartinae</name>
    <dbReference type="NCBI Taxonomy" id="3299023"/>
    <lineage>
        <taxon>Bacteria</taxon>
        <taxon>Bacillati</taxon>
        <taxon>Bacillota</taxon>
        <taxon>Bacilli</taxon>
        <taxon>Bacillales</taxon>
        <taxon>Bacillaceae</taxon>
        <taxon>Cytobacillus</taxon>
    </lineage>
</organism>
<keyword evidence="2" id="KW-1185">Reference proteome</keyword>
<dbReference type="EMBL" id="JBIACK010000001">
    <property type="protein sequence ID" value="MFE8699771.1"/>
    <property type="molecule type" value="Genomic_DNA"/>
</dbReference>
<sequence>MKYIKSQMQQLIKENKELHTRFKELKAEHGLEKNNALKALYHSEVADGGKFQVAYQALDQPKPKK</sequence>
<comment type="caution">
    <text evidence="1">The sequence shown here is derived from an EMBL/GenBank/DDBJ whole genome shotgun (WGS) entry which is preliminary data.</text>
</comment>